<organism evidence="1 2">
    <name type="scientific">Dreissena polymorpha</name>
    <name type="common">Zebra mussel</name>
    <name type="synonym">Mytilus polymorpha</name>
    <dbReference type="NCBI Taxonomy" id="45954"/>
    <lineage>
        <taxon>Eukaryota</taxon>
        <taxon>Metazoa</taxon>
        <taxon>Spiralia</taxon>
        <taxon>Lophotrochozoa</taxon>
        <taxon>Mollusca</taxon>
        <taxon>Bivalvia</taxon>
        <taxon>Autobranchia</taxon>
        <taxon>Heteroconchia</taxon>
        <taxon>Euheterodonta</taxon>
        <taxon>Imparidentia</taxon>
        <taxon>Neoheterodontei</taxon>
        <taxon>Myida</taxon>
        <taxon>Dreissenoidea</taxon>
        <taxon>Dreissenidae</taxon>
        <taxon>Dreissena</taxon>
    </lineage>
</organism>
<evidence type="ECO:0000313" key="2">
    <source>
        <dbReference type="Proteomes" id="UP000828390"/>
    </source>
</evidence>
<dbReference type="EMBL" id="JAIWYP010000002">
    <property type="protein sequence ID" value="KAH3868668.1"/>
    <property type="molecule type" value="Genomic_DNA"/>
</dbReference>
<reference evidence="1" key="2">
    <citation type="submission" date="2020-11" db="EMBL/GenBank/DDBJ databases">
        <authorList>
            <person name="McCartney M.A."/>
            <person name="Auch B."/>
            <person name="Kono T."/>
            <person name="Mallez S."/>
            <person name="Becker A."/>
            <person name="Gohl D.M."/>
            <person name="Silverstein K.A.T."/>
            <person name="Koren S."/>
            <person name="Bechman K.B."/>
            <person name="Herman A."/>
            <person name="Abrahante J.E."/>
            <person name="Garbe J."/>
        </authorList>
    </citation>
    <scope>NUCLEOTIDE SEQUENCE</scope>
    <source>
        <strain evidence="1">Duluth1</strain>
        <tissue evidence="1">Whole animal</tissue>
    </source>
</reference>
<sequence length="102" mass="11554">MYSISNLHVITWGTRGVPKTKSEAEIEAETTVLDDKNRKKKEKGFLSRFMPVFPTKEIKNKITETKKKNHVTNTETVGLLKVVSESIKSLGRVLTGEKDNLH</sequence>
<accession>A0A9D4M367</accession>
<keyword evidence="2" id="KW-1185">Reference proteome</keyword>
<proteinExistence type="predicted"/>
<reference evidence="1" key="1">
    <citation type="journal article" date="2019" name="bioRxiv">
        <title>The Genome of the Zebra Mussel, Dreissena polymorpha: A Resource for Invasive Species Research.</title>
        <authorList>
            <person name="McCartney M.A."/>
            <person name="Auch B."/>
            <person name="Kono T."/>
            <person name="Mallez S."/>
            <person name="Zhang Y."/>
            <person name="Obille A."/>
            <person name="Becker A."/>
            <person name="Abrahante J.E."/>
            <person name="Garbe J."/>
            <person name="Badalamenti J.P."/>
            <person name="Herman A."/>
            <person name="Mangelson H."/>
            <person name="Liachko I."/>
            <person name="Sullivan S."/>
            <person name="Sone E.D."/>
            <person name="Koren S."/>
            <person name="Silverstein K.A.T."/>
            <person name="Beckman K.B."/>
            <person name="Gohl D.M."/>
        </authorList>
    </citation>
    <scope>NUCLEOTIDE SEQUENCE</scope>
    <source>
        <strain evidence="1">Duluth1</strain>
        <tissue evidence="1">Whole animal</tissue>
    </source>
</reference>
<gene>
    <name evidence="1" type="ORF">DPMN_031819</name>
</gene>
<evidence type="ECO:0000313" key="1">
    <source>
        <dbReference type="EMBL" id="KAH3868668.1"/>
    </source>
</evidence>
<dbReference type="Proteomes" id="UP000828390">
    <property type="component" value="Unassembled WGS sequence"/>
</dbReference>
<protein>
    <submittedName>
        <fullName evidence="1">Uncharacterized protein</fullName>
    </submittedName>
</protein>
<name>A0A9D4M367_DREPO</name>
<comment type="caution">
    <text evidence="1">The sequence shown here is derived from an EMBL/GenBank/DDBJ whole genome shotgun (WGS) entry which is preliminary data.</text>
</comment>
<dbReference type="AlphaFoldDB" id="A0A9D4M367"/>